<feature type="non-terminal residue" evidence="2">
    <location>
        <position position="215"/>
    </location>
</feature>
<feature type="region of interest" description="Disordered" evidence="1">
    <location>
        <begin position="1"/>
        <end position="173"/>
    </location>
</feature>
<reference evidence="2" key="1">
    <citation type="submission" date="2020-02" db="EMBL/GenBank/DDBJ databases">
        <authorList>
            <person name="Meier V. D."/>
        </authorList>
    </citation>
    <scope>NUCLEOTIDE SEQUENCE</scope>
    <source>
        <strain evidence="2">AVDCRST_MAG20</strain>
    </source>
</reference>
<feature type="compositionally biased region" description="Gly residues" evidence="1">
    <location>
        <begin position="19"/>
        <end position="30"/>
    </location>
</feature>
<proteinExistence type="predicted"/>
<sequence length="215" mass="22624">DRRLVEAVRRHRAPRARQVGGGGQAGGRPGAVGPRVRPAGTGPAGPGARLVLRPHRRAPPDHPRVGRRRGRRLGRRRRPRRGGRPARRPLDARRATGAGRGRGHTRGPGPAGHGLAGGGGPARVGRGLAGRPAVPPPCARRIAGGTGTRRRGARAHDGGVPGRGGPAGAGRRPRLRRCHLPVRAGLVRGPSDGCRRRRALRRPVRAGARRLRSLV</sequence>
<protein>
    <submittedName>
        <fullName evidence="2">Uncharacterized protein</fullName>
    </submittedName>
</protein>
<name>A0A6J4GZF7_9ACTN</name>
<evidence type="ECO:0000256" key="1">
    <source>
        <dbReference type="SAM" id="MobiDB-lite"/>
    </source>
</evidence>
<feature type="compositionally biased region" description="Low complexity" evidence="1">
    <location>
        <begin position="31"/>
        <end position="49"/>
    </location>
</feature>
<feature type="compositionally biased region" description="Basic residues" evidence="1">
    <location>
        <begin position="65"/>
        <end position="87"/>
    </location>
</feature>
<feature type="compositionally biased region" description="Gly residues" evidence="1">
    <location>
        <begin position="109"/>
        <end position="122"/>
    </location>
</feature>
<evidence type="ECO:0000313" key="2">
    <source>
        <dbReference type="EMBL" id="CAA9210106.1"/>
    </source>
</evidence>
<feature type="non-terminal residue" evidence="2">
    <location>
        <position position="1"/>
    </location>
</feature>
<feature type="compositionally biased region" description="Low complexity" evidence="1">
    <location>
        <begin position="123"/>
        <end position="132"/>
    </location>
</feature>
<feature type="compositionally biased region" description="Gly residues" evidence="1">
    <location>
        <begin position="159"/>
        <end position="168"/>
    </location>
</feature>
<gene>
    <name evidence="2" type="ORF">AVDCRST_MAG20-157</name>
</gene>
<dbReference type="AlphaFoldDB" id="A0A6J4GZF7"/>
<organism evidence="2">
    <name type="scientific">uncultured Acidimicrobiales bacterium</name>
    <dbReference type="NCBI Taxonomy" id="310071"/>
    <lineage>
        <taxon>Bacteria</taxon>
        <taxon>Bacillati</taxon>
        <taxon>Actinomycetota</taxon>
        <taxon>Acidimicrobiia</taxon>
        <taxon>Acidimicrobiales</taxon>
        <taxon>environmental samples</taxon>
    </lineage>
</organism>
<accession>A0A6J4GZF7</accession>
<dbReference type="EMBL" id="CADCSY010000005">
    <property type="protein sequence ID" value="CAA9210106.1"/>
    <property type="molecule type" value="Genomic_DNA"/>
</dbReference>